<protein>
    <submittedName>
        <fullName evidence="1">Uncharacterized protein</fullName>
    </submittedName>
</protein>
<reference evidence="1" key="2">
    <citation type="submission" date="2021-08" db="EMBL/GenBank/DDBJ databases">
        <authorList>
            <person name="Tani A."/>
            <person name="Ola A."/>
            <person name="Ogura Y."/>
            <person name="Katsura K."/>
            <person name="Hayashi T."/>
        </authorList>
    </citation>
    <scope>NUCLEOTIDE SEQUENCE</scope>
    <source>
        <strain evidence="1">JCM 32048</strain>
    </source>
</reference>
<evidence type="ECO:0000313" key="2">
    <source>
        <dbReference type="Proteomes" id="UP001055286"/>
    </source>
</evidence>
<evidence type="ECO:0000313" key="1">
    <source>
        <dbReference type="EMBL" id="GJD65132.1"/>
    </source>
</evidence>
<gene>
    <name evidence="1" type="ORF">MPEAHAMD_5319</name>
</gene>
<dbReference type="EMBL" id="BPQJ01000035">
    <property type="protein sequence ID" value="GJD65132.1"/>
    <property type="molecule type" value="Genomic_DNA"/>
</dbReference>
<proteinExistence type="predicted"/>
<accession>A0AA37HG12</accession>
<dbReference type="Proteomes" id="UP001055286">
    <property type="component" value="Unassembled WGS sequence"/>
</dbReference>
<dbReference type="RefSeq" id="WP_099905151.1">
    <property type="nucleotide sequence ID" value="NZ_BPQJ01000035.1"/>
</dbReference>
<keyword evidence="2" id="KW-1185">Reference proteome</keyword>
<organism evidence="1 2">
    <name type="scientific">Methylobacterium frigidaeris</name>
    <dbReference type="NCBI Taxonomy" id="2038277"/>
    <lineage>
        <taxon>Bacteria</taxon>
        <taxon>Pseudomonadati</taxon>
        <taxon>Pseudomonadota</taxon>
        <taxon>Alphaproteobacteria</taxon>
        <taxon>Hyphomicrobiales</taxon>
        <taxon>Methylobacteriaceae</taxon>
        <taxon>Methylobacterium</taxon>
    </lineage>
</organism>
<name>A0AA37HG12_9HYPH</name>
<comment type="caution">
    <text evidence="1">The sequence shown here is derived from an EMBL/GenBank/DDBJ whole genome shotgun (WGS) entry which is preliminary data.</text>
</comment>
<dbReference type="AlphaFoldDB" id="A0AA37HG12"/>
<sequence length="89" mass="10227">MADDMTVHLHSLIQDMRRYLDLATFDVVVNLLGDKPSFSGRIRIPQSREDEVSRFLLLFGVGPVTWDNHPVSGWREVTFPVIPYADRGR</sequence>
<reference evidence="1" key="1">
    <citation type="journal article" date="2016" name="Front. Microbiol.">
        <title>Genome Sequence of the Piezophilic, Mesophilic Sulfate-Reducing Bacterium Desulfovibrio indicus J2T.</title>
        <authorList>
            <person name="Cao J."/>
            <person name="Maignien L."/>
            <person name="Shao Z."/>
            <person name="Alain K."/>
            <person name="Jebbar M."/>
        </authorList>
    </citation>
    <scope>NUCLEOTIDE SEQUENCE</scope>
    <source>
        <strain evidence="1">JCM 32048</strain>
    </source>
</reference>